<evidence type="ECO:0000256" key="1">
    <source>
        <dbReference type="ARBA" id="ARBA00004555"/>
    </source>
</evidence>
<accession>A0A2T9ZL63</accession>
<evidence type="ECO:0000256" key="2">
    <source>
        <dbReference type="ARBA" id="ARBA00023034"/>
    </source>
</evidence>
<feature type="compositionally biased region" description="Low complexity" evidence="5">
    <location>
        <begin position="25"/>
        <end position="42"/>
    </location>
</feature>
<dbReference type="GO" id="GO:0005794">
    <property type="term" value="C:Golgi apparatus"/>
    <property type="evidence" value="ECO:0007669"/>
    <property type="project" value="UniProtKB-SubCell"/>
</dbReference>
<dbReference type="OrthoDB" id="5567429at2759"/>
<dbReference type="EMBL" id="MBFS01000015">
    <property type="protein sequence ID" value="PVV05325.1"/>
    <property type="molecule type" value="Genomic_DNA"/>
</dbReference>
<proteinExistence type="predicted"/>
<dbReference type="STRING" id="133381.A0A2T9ZL63"/>
<reference evidence="6 7" key="1">
    <citation type="journal article" date="2018" name="MBio">
        <title>Comparative Genomics Reveals the Core Gene Toolbox for the Fungus-Insect Symbiosis.</title>
        <authorList>
            <person name="Wang Y."/>
            <person name="Stata M."/>
            <person name="Wang W."/>
            <person name="Stajich J.E."/>
            <person name="White M.M."/>
            <person name="Moncalvo J.M."/>
        </authorList>
    </citation>
    <scope>NUCLEOTIDE SEQUENCE [LARGE SCALE GENOMIC DNA]</scope>
    <source>
        <strain evidence="6 7">SC-DP-2</strain>
    </source>
</reference>
<sequence length="854" mass="96228">MFWKSPQEKFGKFFQPGSASKVKNRPSSLMSPSSLKSKSSNPDLKDNKYASAVPPSLPILDMGMNDLDSHDASTGRFPSFDTYKLPSSADPISLDDNKINEFSRSENSLYNKDLRSSNSTRFLSNNSPLQENGTSVLSASPAISSAKSPSMQASNDTITEDVLVSQVSQNLSLQLSSETGALFSEKKTLNTQSSSQTMAPVYNTYDPINVANESLSSDGPAVSHPSSDKISQPLSSSNQIPSTFEVDMDNSDALVVQMEIKTNELEVIETNQSSFSETVPLSKNNNLSDSFSKISLNTDIDMGKPQKRGFVEIITPQKVKTRVNLESLEYINSPLRAPPPFKKPMLSTQVSDQTLPISKSNQLDDSYTSSLNSNVIHAEAQFVGSNITAAETLNKFDTKSAINHSLNTTPDTKKNFISAFDPFAPIPEEYRISTPDLEQMRQNQTMASLIPLPNSPTIAISREKGENIPIAIPEKNQNLLVPITPTRSQWTESNIDWEFSKGSHLYTDSDIVQQEKLRQDKEIESLNTLVQKQKDEFERIVASKEREMAEYMEMAKVATDKLEGELAEYKAKVEKLEKNNAEIELKSKESLEKLANLERKYITDLQATQDMYVVKLDEKEQMLKLEYTSKDTETKEALVSATNKLENIEKESESKFSALEDKFTKEVESLKKELEQEKQAFSKLQEEYHEYMNLSGEYMDLKEGENERLTKVIASLTVENHGIADRFNQAVETARQAQSNMEIAAQKYLEIENRLKDITTEKSALEKDLKIAVEREILLTKQFKKQEAIDKSRIAVLESDVNRLDSENDYLKAMITRFEFNLKKVTKEIESLKEENVELNNMCSELERMVSRKR</sequence>
<gene>
    <name evidence="6" type="ORF">BB560_000156</name>
</gene>
<feature type="coiled-coil region" evidence="4">
    <location>
        <begin position="734"/>
        <end position="775"/>
    </location>
</feature>
<comment type="caution">
    <text evidence="6">The sequence shown here is derived from an EMBL/GenBank/DDBJ whole genome shotgun (WGS) entry which is preliminary data.</text>
</comment>
<dbReference type="PANTHER" id="PTHR18921">
    <property type="entry name" value="MYOSIN HEAVY CHAIN - RELATED"/>
    <property type="match status" value="1"/>
</dbReference>
<evidence type="ECO:0000256" key="4">
    <source>
        <dbReference type="SAM" id="Coils"/>
    </source>
</evidence>
<feature type="region of interest" description="Disordered" evidence="5">
    <location>
        <begin position="212"/>
        <end position="237"/>
    </location>
</feature>
<feature type="coiled-coil region" evidence="4">
    <location>
        <begin position="631"/>
        <end position="694"/>
    </location>
</feature>
<comment type="subcellular location">
    <subcellularLocation>
        <location evidence="1">Golgi apparatus</location>
    </subcellularLocation>
</comment>
<evidence type="ECO:0000256" key="3">
    <source>
        <dbReference type="ARBA" id="ARBA00023054"/>
    </source>
</evidence>
<feature type="compositionally biased region" description="Polar residues" evidence="5">
    <location>
        <begin position="224"/>
        <end position="237"/>
    </location>
</feature>
<dbReference type="GO" id="GO:0031267">
    <property type="term" value="F:small GTPase binding"/>
    <property type="evidence" value="ECO:0007669"/>
    <property type="project" value="TreeGrafter"/>
</dbReference>
<keyword evidence="3 4" id="KW-0175">Coiled coil</keyword>
<keyword evidence="7" id="KW-1185">Reference proteome</keyword>
<feature type="region of interest" description="Disordered" evidence="5">
    <location>
        <begin position="1"/>
        <end position="56"/>
    </location>
</feature>
<name>A0A2T9ZL63_9FUNG</name>
<dbReference type="Gene3D" id="1.20.5.340">
    <property type="match status" value="1"/>
</dbReference>
<evidence type="ECO:0000313" key="7">
    <source>
        <dbReference type="Proteomes" id="UP000245609"/>
    </source>
</evidence>
<feature type="coiled-coil region" evidence="4">
    <location>
        <begin position="815"/>
        <end position="849"/>
    </location>
</feature>
<feature type="compositionally biased region" description="Basic and acidic residues" evidence="5">
    <location>
        <begin position="1"/>
        <end position="11"/>
    </location>
</feature>
<dbReference type="AlphaFoldDB" id="A0A2T9ZL63"/>
<protein>
    <submittedName>
        <fullName evidence="6">Uncharacterized protein</fullName>
    </submittedName>
</protein>
<keyword evidence="2" id="KW-0333">Golgi apparatus</keyword>
<dbReference type="Proteomes" id="UP000245609">
    <property type="component" value="Unassembled WGS sequence"/>
</dbReference>
<evidence type="ECO:0000313" key="6">
    <source>
        <dbReference type="EMBL" id="PVV05325.1"/>
    </source>
</evidence>
<dbReference type="PANTHER" id="PTHR18921:SF2">
    <property type="entry name" value="THYROID RECEPTOR-INTERACTING PROTEIN 11"/>
    <property type="match status" value="1"/>
</dbReference>
<organism evidence="6 7">
    <name type="scientific">Smittium megazygosporum</name>
    <dbReference type="NCBI Taxonomy" id="133381"/>
    <lineage>
        <taxon>Eukaryota</taxon>
        <taxon>Fungi</taxon>
        <taxon>Fungi incertae sedis</taxon>
        <taxon>Zoopagomycota</taxon>
        <taxon>Kickxellomycotina</taxon>
        <taxon>Harpellomycetes</taxon>
        <taxon>Harpellales</taxon>
        <taxon>Legeriomycetaceae</taxon>
        <taxon>Smittium</taxon>
    </lineage>
</organism>
<evidence type="ECO:0000256" key="5">
    <source>
        <dbReference type="SAM" id="MobiDB-lite"/>
    </source>
</evidence>
<feature type="coiled-coil region" evidence="4">
    <location>
        <begin position="534"/>
        <end position="600"/>
    </location>
</feature>
<dbReference type="GO" id="GO:0007030">
    <property type="term" value="P:Golgi organization"/>
    <property type="evidence" value="ECO:0007669"/>
    <property type="project" value="TreeGrafter"/>
</dbReference>
<dbReference type="GO" id="GO:0006888">
    <property type="term" value="P:endoplasmic reticulum to Golgi vesicle-mediated transport"/>
    <property type="evidence" value="ECO:0007669"/>
    <property type="project" value="TreeGrafter"/>
</dbReference>